<reference evidence="2 3" key="1">
    <citation type="journal article" date="2018" name="Nat. Ecol. Evol.">
        <title>Pezizomycetes genomes reveal the molecular basis of ectomycorrhizal truffle lifestyle.</title>
        <authorList>
            <person name="Murat C."/>
            <person name="Payen T."/>
            <person name="Noel B."/>
            <person name="Kuo A."/>
            <person name="Morin E."/>
            <person name="Chen J."/>
            <person name="Kohler A."/>
            <person name="Krizsan K."/>
            <person name="Balestrini R."/>
            <person name="Da Silva C."/>
            <person name="Montanini B."/>
            <person name="Hainaut M."/>
            <person name="Levati E."/>
            <person name="Barry K.W."/>
            <person name="Belfiori B."/>
            <person name="Cichocki N."/>
            <person name="Clum A."/>
            <person name="Dockter R.B."/>
            <person name="Fauchery L."/>
            <person name="Guy J."/>
            <person name="Iotti M."/>
            <person name="Le Tacon F."/>
            <person name="Lindquist E.A."/>
            <person name="Lipzen A."/>
            <person name="Malagnac F."/>
            <person name="Mello A."/>
            <person name="Molinier V."/>
            <person name="Miyauchi S."/>
            <person name="Poulain J."/>
            <person name="Riccioni C."/>
            <person name="Rubini A."/>
            <person name="Sitrit Y."/>
            <person name="Splivallo R."/>
            <person name="Traeger S."/>
            <person name="Wang M."/>
            <person name="Zifcakova L."/>
            <person name="Wipf D."/>
            <person name="Zambonelli A."/>
            <person name="Paolocci F."/>
            <person name="Nowrousian M."/>
            <person name="Ottonello S."/>
            <person name="Baldrian P."/>
            <person name="Spatafora J.W."/>
            <person name="Henrissat B."/>
            <person name="Nagy L.G."/>
            <person name="Aury J.M."/>
            <person name="Wincker P."/>
            <person name="Grigoriev I.V."/>
            <person name="Bonfante P."/>
            <person name="Martin F.M."/>
        </authorList>
    </citation>
    <scope>NUCLEOTIDE SEQUENCE [LARGE SCALE GENOMIC DNA]</scope>
    <source>
        <strain evidence="2 3">RN42</strain>
    </source>
</reference>
<name>A0A3N4IC91_ASCIM</name>
<evidence type="ECO:0000256" key="1">
    <source>
        <dbReference type="SAM" id="MobiDB-lite"/>
    </source>
</evidence>
<dbReference type="Proteomes" id="UP000275078">
    <property type="component" value="Unassembled WGS sequence"/>
</dbReference>
<dbReference type="EMBL" id="ML119700">
    <property type="protein sequence ID" value="RPA79324.1"/>
    <property type="molecule type" value="Genomic_DNA"/>
</dbReference>
<proteinExistence type="predicted"/>
<accession>A0A3N4IC91</accession>
<evidence type="ECO:0000313" key="2">
    <source>
        <dbReference type="EMBL" id="RPA79324.1"/>
    </source>
</evidence>
<dbReference type="AlphaFoldDB" id="A0A3N4IC91"/>
<keyword evidence="3" id="KW-1185">Reference proteome</keyword>
<organism evidence="2 3">
    <name type="scientific">Ascobolus immersus RN42</name>
    <dbReference type="NCBI Taxonomy" id="1160509"/>
    <lineage>
        <taxon>Eukaryota</taxon>
        <taxon>Fungi</taxon>
        <taxon>Dikarya</taxon>
        <taxon>Ascomycota</taxon>
        <taxon>Pezizomycotina</taxon>
        <taxon>Pezizomycetes</taxon>
        <taxon>Pezizales</taxon>
        <taxon>Ascobolaceae</taxon>
        <taxon>Ascobolus</taxon>
    </lineage>
</organism>
<feature type="region of interest" description="Disordered" evidence="1">
    <location>
        <begin position="396"/>
        <end position="415"/>
    </location>
</feature>
<sequence>MKFTTTKTSMRKYLSKLRGKRSSTVPVPLGDGISTSPGKSTTMAELYDFDAFFRQIGKQYYSRDDSAYSFGELQPMIQQAHTVFRNVLTASLSPAPFQERHRAFLQLQALLRLEMELADGRYKIHRLQSTSKIEEIYLSVVKPQLTGLKEERLHDIIQKPLRDFVQHVTEMEAEDTQCPLSSRNSQLKLLYDQVARQSSWNSQNASILGELRGFIDEDGFFFTGCHAPILLQKTVEDVIVFNCSVLEPFAWRMGFLDRHFFHLPFEYHIWDGFVRKDFMKFVCRPAKVLAARSKPGAGLLRDGQLHLYCLIIHSLFDKITMEIEKCKEGCEVDGEERMLKIMAATNWFTLIIRRFICSRRFRSERIENTLWKYILEEEVNTELIQSLDEIELEASDRRRSPSRFYEEFESDSDSD</sequence>
<protein>
    <submittedName>
        <fullName evidence="2">Uncharacterized protein</fullName>
    </submittedName>
</protein>
<gene>
    <name evidence="2" type="ORF">BJ508DRAFT_415962</name>
</gene>
<evidence type="ECO:0000313" key="3">
    <source>
        <dbReference type="Proteomes" id="UP000275078"/>
    </source>
</evidence>